<keyword evidence="6" id="KW-1133">Transmembrane helix</keyword>
<dbReference type="GO" id="GO:0005506">
    <property type="term" value="F:iron ion binding"/>
    <property type="evidence" value="ECO:0007669"/>
    <property type="project" value="InterPro"/>
</dbReference>
<dbReference type="GO" id="GO:0020037">
    <property type="term" value="F:heme binding"/>
    <property type="evidence" value="ECO:0007669"/>
    <property type="project" value="InterPro"/>
</dbReference>
<keyword evidence="2" id="KW-0349">Heme</keyword>
<reference evidence="8" key="1">
    <citation type="submission" date="2020-05" db="EMBL/GenBank/DDBJ databases">
        <authorList>
            <person name="Chiriac C."/>
            <person name="Salcher M."/>
            <person name="Ghai R."/>
            <person name="Kavagutti S V."/>
        </authorList>
    </citation>
    <scope>NUCLEOTIDE SEQUENCE</scope>
</reference>
<evidence type="ECO:0000259" key="7">
    <source>
        <dbReference type="PROSITE" id="PS51007"/>
    </source>
</evidence>
<evidence type="ECO:0000256" key="5">
    <source>
        <dbReference type="ARBA" id="ARBA00023004"/>
    </source>
</evidence>
<dbReference type="AlphaFoldDB" id="A0A6J6P0U6"/>
<evidence type="ECO:0000256" key="2">
    <source>
        <dbReference type="ARBA" id="ARBA00022617"/>
    </source>
</evidence>
<keyword evidence="4" id="KW-0249">Electron transport</keyword>
<accession>A0A6J6P0U6</accession>
<dbReference type="PROSITE" id="PS51007">
    <property type="entry name" value="CYTC"/>
    <property type="match status" value="1"/>
</dbReference>
<keyword evidence="1" id="KW-0813">Transport</keyword>
<keyword evidence="6" id="KW-0812">Transmembrane</keyword>
<evidence type="ECO:0000313" key="8">
    <source>
        <dbReference type="EMBL" id="CAB4692257.1"/>
    </source>
</evidence>
<feature type="transmembrane region" description="Helical" evidence="6">
    <location>
        <begin position="62"/>
        <end position="83"/>
    </location>
</feature>
<dbReference type="GO" id="GO:0009055">
    <property type="term" value="F:electron transfer activity"/>
    <property type="evidence" value="ECO:0007669"/>
    <property type="project" value="InterPro"/>
</dbReference>
<protein>
    <submittedName>
        <fullName evidence="8">Unannotated protein</fullName>
    </submittedName>
</protein>
<dbReference type="PANTHER" id="PTHR37823">
    <property type="entry name" value="CYTOCHROME C-553-LIKE"/>
    <property type="match status" value="1"/>
</dbReference>
<name>A0A6J6P0U6_9ZZZZ</name>
<organism evidence="8">
    <name type="scientific">freshwater metagenome</name>
    <dbReference type="NCBI Taxonomy" id="449393"/>
    <lineage>
        <taxon>unclassified sequences</taxon>
        <taxon>metagenomes</taxon>
        <taxon>ecological metagenomes</taxon>
    </lineage>
</organism>
<evidence type="ECO:0000256" key="1">
    <source>
        <dbReference type="ARBA" id="ARBA00022448"/>
    </source>
</evidence>
<dbReference type="EMBL" id="CAEZXP010000001">
    <property type="protein sequence ID" value="CAB4692257.1"/>
    <property type="molecule type" value="Genomic_DNA"/>
</dbReference>
<keyword evidence="5" id="KW-0408">Iron</keyword>
<gene>
    <name evidence="8" type="ORF">UFOPK2399_00803</name>
</gene>
<dbReference type="PANTHER" id="PTHR37823:SF1">
    <property type="entry name" value="CYTOCHROME C-553-LIKE"/>
    <property type="match status" value="1"/>
</dbReference>
<evidence type="ECO:0000256" key="4">
    <source>
        <dbReference type="ARBA" id="ARBA00022982"/>
    </source>
</evidence>
<keyword evidence="6" id="KW-0472">Membrane</keyword>
<dbReference type="InterPro" id="IPR036909">
    <property type="entry name" value="Cyt_c-like_dom_sf"/>
</dbReference>
<keyword evidence="3" id="KW-0479">Metal-binding</keyword>
<dbReference type="InterPro" id="IPR051811">
    <property type="entry name" value="Cytochrome_c550/c551-like"/>
</dbReference>
<proteinExistence type="predicted"/>
<sequence length="181" mass="18725">MLPLRELTHRSERSSKLPPVIFALSTSQEIALATMGGIFIVFSVISAFVLPTKSPNFPGKHMPIYLVLCVVLFLAMMATVLVFGKEKKEAEGEPAVAAATASTGDAANGKTVFTANGCGACHVLADADAAGAVGPNLDETKSAADVIVDRVTNGKGTMPAFAGKLTDEQIQDVAAYIASVA</sequence>
<evidence type="ECO:0000256" key="6">
    <source>
        <dbReference type="SAM" id="Phobius"/>
    </source>
</evidence>
<dbReference type="InterPro" id="IPR009056">
    <property type="entry name" value="Cyt_c-like_dom"/>
</dbReference>
<dbReference type="Pfam" id="PF13442">
    <property type="entry name" value="Cytochrome_CBB3"/>
    <property type="match status" value="1"/>
</dbReference>
<dbReference type="PRINTS" id="PR00605">
    <property type="entry name" value="CYTCHROMECIC"/>
</dbReference>
<evidence type="ECO:0000256" key="3">
    <source>
        <dbReference type="ARBA" id="ARBA00022723"/>
    </source>
</evidence>
<dbReference type="SUPFAM" id="SSF46626">
    <property type="entry name" value="Cytochrome c"/>
    <property type="match status" value="1"/>
</dbReference>
<feature type="domain" description="Cytochrome c" evidence="7">
    <location>
        <begin position="104"/>
        <end position="181"/>
    </location>
</feature>
<dbReference type="InterPro" id="IPR008168">
    <property type="entry name" value="Cyt_C_IC"/>
</dbReference>
<dbReference type="Gene3D" id="1.10.760.10">
    <property type="entry name" value="Cytochrome c-like domain"/>
    <property type="match status" value="1"/>
</dbReference>
<feature type="transmembrane region" description="Helical" evidence="6">
    <location>
        <begin position="21"/>
        <end position="50"/>
    </location>
</feature>